<dbReference type="InterPro" id="IPR036237">
    <property type="entry name" value="Xyl_isomerase-like_sf"/>
</dbReference>
<dbReference type="Pfam" id="PF01261">
    <property type="entry name" value="AP_endonuc_2"/>
    <property type="match status" value="1"/>
</dbReference>
<organism evidence="2 3">
    <name type="scientific">Pseudothermotoga lettingae (strain ATCC BAA-301 / DSM 14385 / NBRC 107922 / TMO)</name>
    <name type="common">Thermotoga lettingae</name>
    <dbReference type="NCBI Taxonomy" id="416591"/>
    <lineage>
        <taxon>Bacteria</taxon>
        <taxon>Thermotogati</taxon>
        <taxon>Thermotogota</taxon>
        <taxon>Thermotogae</taxon>
        <taxon>Thermotogales</taxon>
        <taxon>Thermotogaceae</taxon>
        <taxon>Pseudothermotoga</taxon>
    </lineage>
</organism>
<dbReference type="Proteomes" id="UP000002016">
    <property type="component" value="Chromosome"/>
</dbReference>
<keyword evidence="2" id="KW-0413">Isomerase</keyword>
<proteinExistence type="predicted"/>
<dbReference type="EMBL" id="CP000812">
    <property type="protein sequence ID" value="ABV34250.1"/>
    <property type="molecule type" value="Genomic_DNA"/>
</dbReference>
<dbReference type="STRING" id="416591.Tlet_1696"/>
<protein>
    <submittedName>
        <fullName evidence="2">Xylose isomerase domain protein TIM barrel</fullName>
    </submittedName>
</protein>
<dbReference type="SUPFAM" id="SSF51658">
    <property type="entry name" value="Xylose isomerase-like"/>
    <property type="match status" value="1"/>
</dbReference>
<reference evidence="2 3" key="2">
    <citation type="journal article" date="2009" name="Proc. Natl. Acad. Sci. U.S.A.">
        <title>On the chimeric nature, thermophilic origin, and phylogenetic placement of the Thermotogales.</title>
        <authorList>
            <person name="Zhaxybayeva O."/>
            <person name="Swithers K.S."/>
            <person name="Lapierre P."/>
            <person name="Fournier G.P."/>
            <person name="Bickhart D.M."/>
            <person name="DeBoy R.T."/>
            <person name="Nelson K.E."/>
            <person name="Nesbo C.L."/>
            <person name="Doolittle W.F."/>
            <person name="Gogarten J.P."/>
            <person name="Noll K.M."/>
        </authorList>
    </citation>
    <scope>NUCLEOTIDE SEQUENCE [LARGE SCALE GENOMIC DNA]</scope>
    <source>
        <strain evidence="3">ATCC BAA-301 / DSM 14385 / NBRC 107922 / TMO</strain>
    </source>
</reference>
<name>A8F7W6_PSELT</name>
<sequence>MYPWHSRFHMGLIHFMAYPDAKTEEEILSTVKKVLIDEFFQAIEISALVEKPVLEKIAKMCEIAKVELLIAAQPLILAKGLNLNSLKEENRKKAVEEIKNSIDKAYLTKAKAVALLSGKMVKEDQLEAAKKQLVKSLRELCQYSQQLSEQFNHSVGINLEIFDWSIDKKALIGPAPVAFEIASYVRSYHQNFGLTIDLSHQPLVFEDSFYTIQLLSPFITHVHIGNAVLKKDHPAYGDLHPRFGIDHGANDVEQLTYFLKSLEKTGYFDKKTATEKPVISFEVKPLPGEDPDLVVANAKRIFLSAYGNLLK</sequence>
<dbReference type="Gene3D" id="3.20.20.150">
    <property type="entry name" value="Divalent-metal-dependent TIM barrel enzymes"/>
    <property type="match status" value="1"/>
</dbReference>
<dbReference type="AlphaFoldDB" id="A8F7W6"/>
<evidence type="ECO:0000313" key="2">
    <source>
        <dbReference type="EMBL" id="ABV34250.1"/>
    </source>
</evidence>
<reference evidence="2 3" key="1">
    <citation type="submission" date="2007-08" db="EMBL/GenBank/DDBJ databases">
        <title>Complete sequence of Thermotoga lettingae TMO.</title>
        <authorList>
            <consortium name="US DOE Joint Genome Institute"/>
            <person name="Copeland A."/>
            <person name="Lucas S."/>
            <person name="Lapidus A."/>
            <person name="Barry K."/>
            <person name="Glavina del Rio T."/>
            <person name="Dalin E."/>
            <person name="Tice H."/>
            <person name="Pitluck S."/>
            <person name="Foster B."/>
            <person name="Bruce D."/>
            <person name="Schmutz J."/>
            <person name="Larimer F."/>
            <person name="Land M."/>
            <person name="Hauser L."/>
            <person name="Kyrpides N."/>
            <person name="Mikhailova N."/>
            <person name="Nelson K."/>
            <person name="Gogarten J.P."/>
            <person name="Noll K."/>
            <person name="Richardson P."/>
        </authorList>
    </citation>
    <scope>NUCLEOTIDE SEQUENCE [LARGE SCALE GENOMIC DNA]</scope>
    <source>
        <strain evidence="3">ATCC BAA-301 / DSM 14385 / NBRC 107922 / TMO</strain>
    </source>
</reference>
<dbReference type="KEGG" id="tle:Tlet_1696"/>
<dbReference type="GO" id="GO:0016853">
    <property type="term" value="F:isomerase activity"/>
    <property type="evidence" value="ECO:0007669"/>
    <property type="project" value="UniProtKB-KW"/>
</dbReference>
<feature type="domain" description="Xylose isomerase-like TIM barrel" evidence="1">
    <location>
        <begin position="40"/>
        <end position="267"/>
    </location>
</feature>
<evidence type="ECO:0000313" key="3">
    <source>
        <dbReference type="Proteomes" id="UP000002016"/>
    </source>
</evidence>
<evidence type="ECO:0000259" key="1">
    <source>
        <dbReference type="Pfam" id="PF01261"/>
    </source>
</evidence>
<gene>
    <name evidence="2" type="ordered locus">Tlet_1696</name>
</gene>
<accession>A8F7W6</accession>
<dbReference type="InterPro" id="IPR013022">
    <property type="entry name" value="Xyl_isomerase-like_TIM-brl"/>
</dbReference>
<keyword evidence="3" id="KW-1185">Reference proteome</keyword>
<dbReference type="RefSeq" id="WP_012003726.1">
    <property type="nucleotide sequence ID" value="NC_009828.1"/>
</dbReference>
<dbReference type="OrthoDB" id="6622255at2"/>
<dbReference type="eggNOG" id="COG1082">
    <property type="taxonomic scope" value="Bacteria"/>
</dbReference>
<dbReference type="HOGENOM" id="CLU_064084_0_0_0"/>